<proteinExistence type="predicted"/>
<feature type="chain" id="PRO_5038471496" evidence="2">
    <location>
        <begin position="25"/>
        <end position="613"/>
    </location>
</feature>
<dbReference type="InterPro" id="IPR000383">
    <property type="entry name" value="Xaa-Pro-like_dom"/>
</dbReference>
<dbReference type="PANTHER" id="PTHR43056:SF10">
    <property type="entry name" value="COCE_NOND FAMILY, PUTATIVE (AFU_ORTHOLOGUE AFUA_7G00600)-RELATED"/>
    <property type="match status" value="1"/>
</dbReference>
<dbReference type="OrthoDB" id="319764at2"/>
<dbReference type="Pfam" id="PF02129">
    <property type="entry name" value="Peptidase_S15"/>
    <property type="match status" value="1"/>
</dbReference>
<name>A0A4V5Q1K9_9BACL</name>
<dbReference type="Gene3D" id="1.10.3020.10">
    <property type="entry name" value="alpha-amino acid ester hydrolase ( Helical cap domain)"/>
    <property type="match status" value="1"/>
</dbReference>
<keyword evidence="2" id="KW-0732">Signal</keyword>
<protein>
    <submittedName>
        <fullName evidence="4">CocE/NonD family hydrolase</fullName>
    </submittedName>
</protein>
<dbReference type="InterPro" id="IPR005674">
    <property type="entry name" value="CocE/Ser_esterase"/>
</dbReference>
<dbReference type="NCBIfam" id="TIGR00976">
    <property type="entry name" value="CocE_NonD"/>
    <property type="match status" value="1"/>
</dbReference>
<dbReference type="EMBL" id="SWFM01000002">
    <property type="protein sequence ID" value="TKD70678.1"/>
    <property type="molecule type" value="Genomic_DNA"/>
</dbReference>
<dbReference type="InterPro" id="IPR050585">
    <property type="entry name" value="Xaa-Pro_dipeptidyl-ppase/CocE"/>
</dbReference>
<keyword evidence="1 4" id="KW-0378">Hydrolase</keyword>
<evidence type="ECO:0000313" key="4">
    <source>
        <dbReference type="EMBL" id="TKD70678.1"/>
    </source>
</evidence>
<dbReference type="InterPro" id="IPR008979">
    <property type="entry name" value="Galactose-bd-like_sf"/>
</dbReference>
<reference evidence="4 5" key="1">
    <citation type="submission" date="2019-04" db="EMBL/GenBank/DDBJ databases">
        <title>Genome sequence of Bacillus hwajinpoensis strain Y2.</title>
        <authorList>
            <person name="Fair J.L."/>
            <person name="Maclea K.S."/>
        </authorList>
    </citation>
    <scope>NUCLEOTIDE SEQUENCE [LARGE SCALE GENOMIC DNA]</scope>
    <source>
        <strain evidence="4 5">Y2</strain>
    </source>
</reference>
<sequence length="613" mass="66860">MMSWKQVRFSVFFFIMLNMVIAPALVHASANEKTKSKSKATSSATTQAWDEEAYDRPADYSSYITEKDVFITMQDGVVLAADVHRPDGPGPFPVILTQTPYNKNQDNKENHNDYFIKRGYAHVVVDVRGTGSSQGAWDSFGIAEQSDGKEVVEWAAKQPWSNGKVGLYGSSYRAINQLLTAAKQPKGLEAIFPVVPMADVYRDIMMSGGMVNTGFIPLWLGLVTSSGLLPPTYTMSEPIMASSVLINHAGQTTGYPTSTLSSAITGGDFAYDGPAAHLRSPIYVADQIQVPTFLTGGLHDLFQRGTPLLYEKLKANGVTTKLLMGNWTHGNYGSGLPADNIPTLDQIALKWFDTYLMGIDGTGIEQIPNVTQYVLGEDQFQVQPSWPHSEATAERFYLRSGKMLTKDTPSSLESSRTMVQQPANGICSGSTNQWTAGIPSALPCTKDNRLTETTELTYTTAPMNSDLHISGPIAAKVYASTTAKELVLSVRLTDVAPDGSSSEITAGWLAASHRAVDESKSRFLNEENIQPWHPFTRDAVNKVTPNEVMELNVEIFPTNVVIKEGHKLRVAIGPSDFPHAMSPAPQQLDQLGGIATILNREEYPSSIVVPVVK</sequence>
<comment type="caution">
    <text evidence="4">The sequence shown here is derived from an EMBL/GenBank/DDBJ whole genome shotgun (WGS) entry which is preliminary data.</text>
</comment>
<dbReference type="SMART" id="SM00939">
    <property type="entry name" value="PepX_C"/>
    <property type="match status" value="1"/>
</dbReference>
<dbReference type="Pfam" id="PF08530">
    <property type="entry name" value="PepX_C"/>
    <property type="match status" value="1"/>
</dbReference>
<organism evidence="4 5">
    <name type="scientific">Guptibacillus hwajinpoensis</name>
    <dbReference type="NCBI Taxonomy" id="208199"/>
    <lineage>
        <taxon>Bacteria</taxon>
        <taxon>Bacillati</taxon>
        <taxon>Bacillota</taxon>
        <taxon>Bacilli</taxon>
        <taxon>Bacillales</taxon>
        <taxon>Guptibacillaceae</taxon>
        <taxon>Guptibacillus</taxon>
    </lineage>
</organism>
<evidence type="ECO:0000256" key="2">
    <source>
        <dbReference type="SAM" id="SignalP"/>
    </source>
</evidence>
<gene>
    <name evidence="4" type="ORF">FBF83_08640</name>
</gene>
<feature type="domain" description="Xaa-Pro dipeptidyl-peptidase C-terminal" evidence="3">
    <location>
        <begin position="349"/>
        <end position="608"/>
    </location>
</feature>
<feature type="signal peptide" evidence="2">
    <location>
        <begin position="1"/>
        <end position="24"/>
    </location>
</feature>
<dbReference type="Proteomes" id="UP000310541">
    <property type="component" value="Unassembled WGS sequence"/>
</dbReference>
<evidence type="ECO:0000256" key="1">
    <source>
        <dbReference type="ARBA" id="ARBA00022801"/>
    </source>
</evidence>
<dbReference type="SUPFAM" id="SSF49785">
    <property type="entry name" value="Galactose-binding domain-like"/>
    <property type="match status" value="1"/>
</dbReference>
<accession>A0A4V5Q1K9</accession>
<evidence type="ECO:0000259" key="3">
    <source>
        <dbReference type="SMART" id="SM00939"/>
    </source>
</evidence>
<dbReference type="Gene3D" id="2.60.120.260">
    <property type="entry name" value="Galactose-binding domain-like"/>
    <property type="match status" value="1"/>
</dbReference>
<dbReference type="AlphaFoldDB" id="A0A4V5Q1K9"/>
<dbReference type="Gene3D" id="3.40.50.1820">
    <property type="entry name" value="alpha/beta hydrolase"/>
    <property type="match status" value="1"/>
</dbReference>
<dbReference type="SUPFAM" id="SSF53474">
    <property type="entry name" value="alpha/beta-Hydrolases"/>
    <property type="match status" value="1"/>
</dbReference>
<dbReference type="PANTHER" id="PTHR43056">
    <property type="entry name" value="PEPTIDASE S9 PROLYL OLIGOPEPTIDASE"/>
    <property type="match status" value="1"/>
</dbReference>
<dbReference type="InterPro" id="IPR029058">
    <property type="entry name" value="AB_hydrolase_fold"/>
</dbReference>
<dbReference type="InterPro" id="IPR013736">
    <property type="entry name" value="Xaa-Pro_dipept_C"/>
</dbReference>
<dbReference type="GO" id="GO:0008239">
    <property type="term" value="F:dipeptidyl-peptidase activity"/>
    <property type="evidence" value="ECO:0007669"/>
    <property type="project" value="InterPro"/>
</dbReference>
<evidence type="ECO:0000313" key="5">
    <source>
        <dbReference type="Proteomes" id="UP000310541"/>
    </source>
</evidence>